<feature type="transmembrane region" description="Helical" evidence="1">
    <location>
        <begin position="61"/>
        <end position="81"/>
    </location>
</feature>
<keyword evidence="3" id="KW-1185">Reference proteome</keyword>
<proteinExistence type="predicted"/>
<dbReference type="AlphaFoldDB" id="A0A1H9JZ78"/>
<dbReference type="EMBL" id="FOFU01000019">
    <property type="protein sequence ID" value="SEQ92271.1"/>
    <property type="molecule type" value="Genomic_DNA"/>
</dbReference>
<name>A0A1H9JZ78_9SPIR</name>
<dbReference type="RefSeq" id="WP_074645755.1">
    <property type="nucleotide sequence ID" value="NZ_FOFU01000019.1"/>
</dbReference>
<keyword evidence="1" id="KW-0812">Transmembrane</keyword>
<protein>
    <submittedName>
        <fullName evidence="2">Uncharacterized protein</fullName>
    </submittedName>
</protein>
<keyword evidence="1" id="KW-1133">Transmembrane helix</keyword>
<keyword evidence="1" id="KW-0472">Membrane</keyword>
<reference evidence="2 3" key="1">
    <citation type="submission" date="2016-10" db="EMBL/GenBank/DDBJ databases">
        <authorList>
            <person name="de Groot N.N."/>
        </authorList>
    </citation>
    <scope>NUCLEOTIDE SEQUENCE [LARGE SCALE GENOMIC DNA]</scope>
    <source>
        <strain evidence="2 3">B25</strain>
    </source>
</reference>
<sequence>MFYFKIDSLIRIIFLFIICSIVSFEGKKCTTLQNLQIINEEKEADTLAMDLMFRSQDVDNLFLLNNLYGALLAVLSSAFVCKISENIKDPKHPLLPDRARLLIENAVSKGLPENDAEYFYHLCSQTFAMFLSQKNRVLDSYDAKDSSRNYFNRMEDILDEYITK</sequence>
<organism evidence="2 3">
    <name type="scientific">Treponema bryantii</name>
    <dbReference type="NCBI Taxonomy" id="163"/>
    <lineage>
        <taxon>Bacteria</taxon>
        <taxon>Pseudomonadati</taxon>
        <taxon>Spirochaetota</taxon>
        <taxon>Spirochaetia</taxon>
        <taxon>Spirochaetales</taxon>
        <taxon>Treponemataceae</taxon>
        <taxon>Treponema</taxon>
    </lineage>
</organism>
<dbReference type="Proteomes" id="UP000182360">
    <property type="component" value="Unassembled WGS sequence"/>
</dbReference>
<gene>
    <name evidence="2" type="ORF">SAMN04487977_11917</name>
</gene>
<feature type="transmembrane region" description="Helical" evidence="1">
    <location>
        <begin position="9"/>
        <end position="26"/>
    </location>
</feature>
<evidence type="ECO:0000313" key="3">
    <source>
        <dbReference type="Proteomes" id="UP000182360"/>
    </source>
</evidence>
<evidence type="ECO:0000256" key="1">
    <source>
        <dbReference type="SAM" id="Phobius"/>
    </source>
</evidence>
<evidence type="ECO:0000313" key="2">
    <source>
        <dbReference type="EMBL" id="SEQ92271.1"/>
    </source>
</evidence>
<accession>A0A1H9JZ78</accession>